<keyword evidence="2" id="KW-1185">Reference proteome</keyword>
<accession>A0A7G2CIW6</accession>
<evidence type="ECO:0000313" key="1">
    <source>
        <dbReference type="EMBL" id="CAD2219788.1"/>
    </source>
</evidence>
<evidence type="ECO:0000313" key="2">
    <source>
        <dbReference type="Proteomes" id="UP000515908"/>
    </source>
</evidence>
<dbReference type="EMBL" id="LR877159">
    <property type="protein sequence ID" value="CAD2219788.1"/>
    <property type="molecule type" value="Genomic_DNA"/>
</dbReference>
<sequence>MNRRVHYAKAYPTVRFTRKGVSTDQGDVILVSGDMDFQMCQDELNTTIMEGGKCTFHCVDPSVVGNGKSFDVNVEDLMLGDVAVTDVHSTERRVLTLQDTFRCEYMDRPRRFDLHKHFHSVDIWISQFDVAPPFINTTDASGKVSRLLPSKTLFWTGESLARFYVTDPCYLEQFDELVLLSGMTPEVYWKGIYGPSVAREMAASLKIRNWSMGHQHVSGFNVLLEVNRRLQDGRCARDALCGLPEGEEQQRRLSSTERVTRDVLQSYRSGSPLHLVDLSLSTDPALNTPALVRQRRVERWRARESAIAILLA</sequence>
<name>A0A7G2CIW6_9TRYP</name>
<organism evidence="1 2">
    <name type="scientific">Angomonas deanei</name>
    <dbReference type="NCBI Taxonomy" id="59799"/>
    <lineage>
        <taxon>Eukaryota</taxon>
        <taxon>Discoba</taxon>
        <taxon>Euglenozoa</taxon>
        <taxon>Kinetoplastea</taxon>
        <taxon>Metakinetoplastina</taxon>
        <taxon>Trypanosomatida</taxon>
        <taxon>Trypanosomatidae</taxon>
        <taxon>Strigomonadinae</taxon>
        <taxon>Angomonas</taxon>
    </lineage>
</organism>
<protein>
    <submittedName>
        <fullName evidence="1">Uncharacterized protein</fullName>
    </submittedName>
</protein>
<reference evidence="1 2" key="1">
    <citation type="submission" date="2020-08" db="EMBL/GenBank/DDBJ databases">
        <authorList>
            <person name="Newling K."/>
            <person name="Davey J."/>
            <person name="Forrester S."/>
        </authorList>
    </citation>
    <scope>NUCLEOTIDE SEQUENCE [LARGE SCALE GENOMIC DNA]</scope>
    <source>
        <strain evidence="2">Crithidia deanei Carvalho (ATCC PRA-265)</strain>
    </source>
</reference>
<proteinExistence type="predicted"/>
<dbReference type="VEuPathDB" id="TriTrypDB:ADEAN_000730000"/>
<gene>
    <name evidence="1" type="ORF">ADEAN_000730000</name>
</gene>
<dbReference type="Proteomes" id="UP000515908">
    <property type="component" value="Chromosome 15"/>
</dbReference>
<dbReference type="AlphaFoldDB" id="A0A7G2CIW6"/>